<dbReference type="InterPro" id="IPR051916">
    <property type="entry name" value="GPI-anchor_lipid_remodeler"/>
</dbReference>
<feature type="transmembrane region" description="Helical" evidence="1">
    <location>
        <begin position="6"/>
        <end position="29"/>
    </location>
</feature>
<sequence length="358" mass="40691">MKSIVLYVLGISLAIIILVPVIFIGYLTLNNPSHEGKEALMSTSNPEAQAPADKIYRATTFNIGYGGLDRNQDFFFDGGKNSRGESKAVVQKNLEAMTSFLLEQNSDFLMIQEIDRKASRSYDIEQYEYLQNELRGYGSSFAYNYNALWVPLPVFNPMGYANAGLGTFSRYRVSEALRHQLEGQESWPMILAELDRCLLETRIPLDNGESLVLINLHLSAYDKGGELRKQQVEHVIRYMEELYKEGNYVVLGGDWNQLLGTKQLEDPEFKDHWPEWLVQAPDSLTDSGFIWGIDEEVMTVRDLATAYVPGETFETIIDGFLVSPNVEILEVQGHDLGYENTDHNPVSMEFRLKSKEEN</sequence>
<reference evidence="3 4" key="1">
    <citation type="submission" date="2019-04" db="EMBL/GenBank/DDBJ databases">
        <title>Isachenkonia alkalipeptolytica gen. nov. sp. nov. a new anaerobic, alkiliphilic organothrophic bacterium capable to reduce synthesized ferrihydrite isolated from a soda lake.</title>
        <authorList>
            <person name="Toshchakov S.V."/>
            <person name="Zavarzina D.G."/>
            <person name="Zhilina T.N."/>
            <person name="Kostrikina N.A."/>
            <person name="Kublanov I.V."/>
        </authorList>
    </citation>
    <scope>NUCLEOTIDE SEQUENCE [LARGE SCALE GENOMIC DNA]</scope>
    <source>
        <strain evidence="3 4">Z-1701</strain>
    </source>
</reference>
<keyword evidence="3" id="KW-0540">Nuclease</keyword>
<keyword evidence="3" id="KW-0255">Endonuclease</keyword>
<dbReference type="InterPro" id="IPR005135">
    <property type="entry name" value="Endo/exonuclease/phosphatase"/>
</dbReference>
<protein>
    <submittedName>
        <fullName evidence="3">Endonuclease/exonuclease/phosphatase family protein</fullName>
    </submittedName>
</protein>
<comment type="caution">
    <text evidence="3">The sequence shown here is derived from an EMBL/GenBank/DDBJ whole genome shotgun (WGS) entry which is preliminary data.</text>
</comment>
<gene>
    <name evidence="3" type="ORF">ISALK_10055</name>
</gene>
<dbReference type="GO" id="GO:0016020">
    <property type="term" value="C:membrane"/>
    <property type="evidence" value="ECO:0007669"/>
    <property type="project" value="GOC"/>
</dbReference>
<evidence type="ECO:0000259" key="2">
    <source>
        <dbReference type="Pfam" id="PF03372"/>
    </source>
</evidence>
<dbReference type="GO" id="GO:0004519">
    <property type="term" value="F:endonuclease activity"/>
    <property type="evidence" value="ECO:0007669"/>
    <property type="project" value="UniProtKB-KW"/>
</dbReference>
<evidence type="ECO:0000256" key="1">
    <source>
        <dbReference type="SAM" id="Phobius"/>
    </source>
</evidence>
<dbReference type="AlphaFoldDB" id="A0AA44BED7"/>
<dbReference type="GO" id="GO:0006506">
    <property type="term" value="P:GPI anchor biosynthetic process"/>
    <property type="evidence" value="ECO:0007669"/>
    <property type="project" value="TreeGrafter"/>
</dbReference>
<evidence type="ECO:0000313" key="3">
    <source>
        <dbReference type="EMBL" id="NBG88843.1"/>
    </source>
</evidence>
<accession>A0AA44BED7</accession>
<name>A0AA44BED7_9CLOT</name>
<dbReference type="Pfam" id="PF03372">
    <property type="entry name" value="Exo_endo_phos"/>
    <property type="match status" value="1"/>
</dbReference>
<proteinExistence type="predicted"/>
<evidence type="ECO:0000313" key="4">
    <source>
        <dbReference type="Proteomes" id="UP000449710"/>
    </source>
</evidence>
<dbReference type="EMBL" id="SUMG01000012">
    <property type="protein sequence ID" value="NBG88843.1"/>
    <property type="molecule type" value="Genomic_DNA"/>
</dbReference>
<keyword evidence="1" id="KW-1133">Transmembrane helix</keyword>
<dbReference type="SUPFAM" id="SSF56219">
    <property type="entry name" value="DNase I-like"/>
    <property type="match status" value="1"/>
</dbReference>
<keyword evidence="3" id="KW-0378">Hydrolase</keyword>
<keyword evidence="1" id="KW-0812">Transmembrane</keyword>
<dbReference type="Proteomes" id="UP000449710">
    <property type="component" value="Unassembled WGS sequence"/>
</dbReference>
<keyword evidence="1" id="KW-0472">Membrane</keyword>
<keyword evidence="4" id="KW-1185">Reference proteome</keyword>
<dbReference type="Gene3D" id="3.60.10.10">
    <property type="entry name" value="Endonuclease/exonuclease/phosphatase"/>
    <property type="match status" value="1"/>
</dbReference>
<dbReference type="PANTHER" id="PTHR14859">
    <property type="entry name" value="CALCOFLUOR WHITE HYPERSENSITIVE PROTEIN PRECURSOR"/>
    <property type="match status" value="1"/>
</dbReference>
<dbReference type="InterPro" id="IPR036691">
    <property type="entry name" value="Endo/exonu/phosph_ase_sf"/>
</dbReference>
<organism evidence="3 4">
    <name type="scientific">Isachenkonia alkalipeptolytica</name>
    <dbReference type="NCBI Taxonomy" id="2565777"/>
    <lineage>
        <taxon>Bacteria</taxon>
        <taxon>Bacillati</taxon>
        <taxon>Bacillota</taxon>
        <taxon>Clostridia</taxon>
        <taxon>Eubacteriales</taxon>
        <taxon>Clostridiaceae</taxon>
        <taxon>Isachenkonia</taxon>
    </lineage>
</organism>
<dbReference type="PANTHER" id="PTHR14859:SF1">
    <property type="entry name" value="PGAP2-INTERACTING PROTEIN"/>
    <property type="match status" value="1"/>
</dbReference>
<dbReference type="RefSeq" id="WP_160721884.1">
    <property type="nucleotide sequence ID" value="NZ_SUMG01000012.1"/>
</dbReference>
<feature type="domain" description="Endonuclease/exonuclease/phosphatase" evidence="2">
    <location>
        <begin position="94"/>
        <end position="285"/>
    </location>
</feature>